<dbReference type="InterPro" id="IPR019533">
    <property type="entry name" value="Peptidase_S26"/>
</dbReference>
<dbReference type="CDD" id="cd06530">
    <property type="entry name" value="S26_SPase_I"/>
    <property type="match status" value="1"/>
</dbReference>
<reference evidence="6 7" key="1">
    <citation type="submission" date="2020-06" db="EMBL/GenBank/DDBJ databases">
        <title>Nonomuraea sp. SMC257, a novel actinomycete isolated from soil.</title>
        <authorList>
            <person name="Chanama M."/>
        </authorList>
    </citation>
    <scope>NUCLEOTIDE SEQUENCE [LARGE SCALE GENOMIC DNA]</scope>
    <source>
        <strain evidence="6 7">SMC257</strain>
    </source>
</reference>
<dbReference type="RefSeq" id="WP_175591187.1">
    <property type="nucleotide sequence ID" value="NZ_JABWGN010000007.1"/>
</dbReference>
<evidence type="ECO:0000313" key="7">
    <source>
        <dbReference type="Proteomes" id="UP000586042"/>
    </source>
</evidence>
<dbReference type="Proteomes" id="UP000586042">
    <property type="component" value="Unassembled WGS sequence"/>
</dbReference>
<evidence type="ECO:0000256" key="1">
    <source>
        <dbReference type="ARBA" id="ARBA00004401"/>
    </source>
</evidence>
<keyword evidence="4" id="KW-0732">Signal</keyword>
<gene>
    <name evidence="6" type="primary">lepB</name>
    <name evidence="6" type="ORF">HTZ77_20320</name>
</gene>
<dbReference type="PANTHER" id="PTHR43390">
    <property type="entry name" value="SIGNAL PEPTIDASE I"/>
    <property type="match status" value="1"/>
</dbReference>
<dbReference type="EMBL" id="JABWGN010000007">
    <property type="protein sequence ID" value="NUW33763.1"/>
    <property type="molecule type" value="Genomic_DNA"/>
</dbReference>
<feature type="signal peptide" evidence="4">
    <location>
        <begin position="1"/>
        <end position="24"/>
    </location>
</feature>
<dbReference type="Pfam" id="PF10502">
    <property type="entry name" value="Peptidase_S26"/>
    <property type="match status" value="1"/>
</dbReference>
<comment type="catalytic activity">
    <reaction evidence="3">
        <text>Cleavage of hydrophobic, N-terminal signal or leader sequences from secreted and periplasmic proteins.</text>
        <dbReference type="EC" id="3.4.21.89"/>
    </reaction>
</comment>
<dbReference type="SUPFAM" id="SSF51306">
    <property type="entry name" value="LexA/Signal peptidase"/>
    <property type="match status" value="1"/>
</dbReference>
<dbReference type="PRINTS" id="PR00727">
    <property type="entry name" value="LEADERPTASE"/>
</dbReference>
<comment type="subcellular location">
    <subcellularLocation>
        <location evidence="1">Cell membrane</location>
        <topology evidence="1">Single-pass type II membrane protein</topology>
    </subcellularLocation>
    <subcellularLocation>
        <location evidence="3">Membrane</location>
        <topology evidence="3">Single-pass type II membrane protein</topology>
    </subcellularLocation>
</comment>
<evidence type="ECO:0000313" key="6">
    <source>
        <dbReference type="EMBL" id="NUW33763.1"/>
    </source>
</evidence>
<dbReference type="InterPro" id="IPR036286">
    <property type="entry name" value="LexA/Signal_pep-like_sf"/>
</dbReference>
<keyword evidence="3 6" id="KW-0378">Hydrolase</keyword>
<name>A0A7Y6I8Q9_9ACTN</name>
<evidence type="ECO:0000256" key="3">
    <source>
        <dbReference type="RuleBase" id="RU362042"/>
    </source>
</evidence>
<comment type="similarity">
    <text evidence="2 3">Belongs to the peptidase S26 family.</text>
</comment>
<feature type="chain" id="PRO_5031465468" description="Signal peptidase I" evidence="4">
    <location>
        <begin position="25"/>
        <end position="179"/>
    </location>
</feature>
<dbReference type="NCBIfam" id="TIGR02227">
    <property type="entry name" value="sigpep_I_bact"/>
    <property type="match status" value="1"/>
</dbReference>
<dbReference type="GO" id="GO:0006465">
    <property type="term" value="P:signal peptide processing"/>
    <property type="evidence" value="ECO:0007669"/>
    <property type="project" value="InterPro"/>
</dbReference>
<feature type="domain" description="Peptidase S26" evidence="5">
    <location>
        <begin position="24"/>
        <end position="175"/>
    </location>
</feature>
<dbReference type="GO" id="GO:0009003">
    <property type="term" value="F:signal peptidase activity"/>
    <property type="evidence" value="ECO:0007669"/>
    <property type="project" value="UniProtKB-EC"/>
</dbReference>
<evidence type="ECO:0000259" key="5">
    <source>
        <dbReference type="Pfam" id="PF10502"/>
    </source>
</evidence>
<keyword evidence="7" id="KW-1185">Reference proteome</keyword>
<evidence type="ECO:0000256" key="2">
    <source>
        <dbReference type="ARBA" id="ARBA00009370"/>
    </source>
</evidence>
<dbReference type="Gene3D" id="2.10.109.10">
    <property type="entry name" value="Umud Fragment, subunit A"/>
    <property type="match status" value="1"/>
</dbReference>
<accession>A0A7Y6I8Q9</accession>
<protein>
    <recommendedName>
        <fullName evidence="3">Signal peptidase I</fullName>
        <ecNumber evidence="3">3.4.21.89</ecNumber>
    </recommendedName>
</protein>
<dbReference type="AlphaFoldDB" id="A0A7Y6I8Q9"/>
<organism evidence="6 7">
    <name type="scientific">Nonomuraea montanisoli</name>
    <dbReference type="NCBI Taxonomy" id="2741721"/>
    <lineage>
        <taxon>Bacteria</taxon>
        <taxon>Bacillati</taxon>
        <taxon>Actinomycetota</taxon>
        <taxon>Actinomycetes</taxon>
        <taxon>Streptosporangiales</taxon>
        <taxon>Streptosporangiaceae</taxon>
        <taxon>Nonomuraea</taxon>
    </lineage>
</organism>
<evidence type="ECO:0000256" key="4">
    <source>
        <dbReference type="SAM" id="SignalP"/>
    </source>
</evidence>
<dbReference type="EC" id="3.4.21.89" evidence="3"/>
<sequence>MIRPRLSALSLVLLLTPVAGCASADLGIFGGHTYTNSSEAMEPTIKKGAHMSVRRVDDGYVPRVGDIIIFRQPEGWSEGTPDPEATYVSRVIGVPGGTVKCCDSHGRLELDGKALDEPYIAKPPASELDFAVQVPRDRIWVMSDNRHSALDSRAHQGAPGTGTISVSDVVGVVEAPRGS</sequence>
<dbReference type="GO" id="GO:0005886">
    <property type="term" value="C:plasma membrane"/>
    <property type="evidence" value="ECO:0007669"/>
    <property type="project" value="UniProtKB-SubCell"/>
</dbReference>
<proteinExistence type="inferred from homology"/>
<dbReference type="GO" id="GO:0004252">
    <property type="term" value="F:serine-type endopeptidase activity"/>
    <property type="evidence" value="ECO:0007669"/>
    <property type="project" value="InterPro"/>
</dbReference>
<keyword evidence="3" id="KW-0645">Protease</keyword>
<dbReference type="PANTHER" id="PTHR43390:SF1">
    <property type="entry name" value="CHLOROPLAST PROCESSING PEPTIDASE"/>
    <property type="match status" value="1"/>
</dbReference>
<comment type="caution">
    <text evidence="6">The sequence shown here is derived from an EMBL/GenBank/DDBJ whole genome shotgun (WGS) entry which is preliminary data.</text>
</comment>
<dbReference type="InterPro" id="IPR000223">
    <property type="entry name" value="Pept_S26A_signal_pept_1"/>
</dbReference>